<dbReference type="Pfam" id="PF00583">
    <property type="entry name" value="Acetyltransf_1"/>
    <property type="match status" value="1"/>
</dbReference>
<keyword evidence="6" id="KW-0012">Acyltransferase</keyword>
<evidence type="ECO:0000259" key="9">
    <source>
        <dbReference type="PROSITE" id="PS51186"/>
    </source>
</evidence>
<keyword evidence="11" id="KW-1185">Reference proteome</keyword>
<feature type="domain" description="N-acetyltransferase" evidence="9">
    <location>
        <begin position="1"/>
        <end position="146"/>
    </location>
</feature>
<evidence type="ECO:0000256" key="7">
    <source>
        <dbReference type="ARBA" id="ARBA00029660"/>
    </source>
</evidence>
<reference evidence="10 11" key="1">
    <citation type="journal article" date="2010" name="Stand. Genomic Sci.">
        <title>Complete genome sequence of Spirosoma linguale type strain (1).</title>
        <authorList>
            <person name="Lail K."/>
            <person name="Sikorski J."/>
            <person name="Saunders E."/>
            <person name="Lapidus A."/>
            <person name="Glavina Del Rio T."/>
            <person name="Copeland A."/>
            <person name="Tice H."/>
            <person name="Cheng J.-F."/>
            <person name="Lucas S."/>
            <person name="Nolan M."/>
            <person name="Bruce D."/>
            <person name="Goodwin L."/>
            <person name="Pitluck S."/>
            <person name="Ivanova N."/>
            <person name="Mavromatis K."/>
            <person name="Ovchinnikova G."/>
            <person name="Pati A."/>
            <person name="Chen A."/>
            <person name="Palaniappan K."/>
            <person name="Land M."/>
            <person name="Hauser L."/>
            <person name="Chang Y.-J."/>
            <person name="Jeffries C.D."/>
            <person name="Chain P."/>
            <person name="Brettin T."/>
            <person name="Detter J.C."/>
            <person name="Schuetze A."/>
            <person name="Rohde M."/>
            <person name="Tindall B.J."/>
            <person name="Goeker M."/>
            <person name="Bristow J."/>
            <person name="Eisen J.A."/>
            <person name="Markowitz V."/>
            <person name="Hugenholtz P."/>
            <person name="Kyrpides N.C."/>
            <person name="Klenk H.-P."/>
            <person name="Chen F."/>
        </authorList>
    </citation>
    <scope>NUCLEOTIDE SEQUENCE [LARGE SCALE GENOMIC DNA]</scope>
    <source>
        <strain evidence="11">ATCC 33905 / DSM 74 / LMG 10896 / Claus 1</strain>
    </source>
</reference>
<dbReference type="GO" id="GO:0046677">
    <property type="term" value="P:response to antibiotic"/>
    <property type="evidence" value="ECO:0007669"/>
    <property type="project" value="UniProtKB-KW"/>
</dbReference>
<evidence type="ECO:0000256" key="1">
    <source>
        <dbReference type="ARBA" id="ARBA00011738"/>
    </source>
</evidence>
<dbReference type="SUPFAM" id="SSF55729">
    <property type="entry name" value="Acyl-CoA N-acyltransferases (Nat)"/>
    <property type="match status" value="1"/>
</dbReference>
<evidence type="ECO:0000256" key="3">
    <source>
        <dbReference type="ARBA" id="ARBA00017677"/>
    </source>
</evidence>
<dbReference type="GO" id="GO:0047663">
    <property type="term" value="F:aminoglycoside 6'-N-acetyltransferase activity"/>
    <property type="evidence" value="ECO:0007669"/>
    <property type="project" value="UniProtKB-EC"/>
</dbReference>
<evidence type="ECO:0000256" key="6">
    <source>
        <dbReference type="ARBA" id="ARBA00023315"/>
    </source>
</evidence>
<dbReference type="CDD" id="cd04301">
    <property type="entry name" value="NAT_SF"/>
    <property type="match status" value="1"/>
</dbReference>
<dbReference type="AlphaFoldDB" id="D2QFH5"/>
<evidence type="ECO:0000256" key="8">
    <source>
        <dbReference type="ARBA" id="ARBA00048923"/>
    </source>
</evidence>
<comment type="catalytic activity">
    <reaction evidence="8">
        <text>kanamycin B + acetyl-CoA = N(6')-acetylkanamycin B + CoA + H(+)</text>
        <dbReference type="Rhea" id="RHEA:16449"/>
        <dbReference type="ChEBI" id="CHEBI:15378"/>
        <dbReference type="ChEBI" id="CHEBI:57287"/>
        <dbReference type="ChEBI" id="CHEBI:57288"/>
        <dbReference type="ChEBI" id="CHEBI:58390"/>
        <dbReference type="ChEBI" id="CHEBI:58549"/>
        <dbReference type="EC" id="2.3.1.82"/>
    </reaction>
</comment>
<sequence length="146" mass="16565">MVIEPLSTHTINDVVELVLELWPDCTHDEELENYSRLLNSPNDACYLAKVGASYIAFILISIRHDYVEGSDDSPVGYIEGIYVRPDYRKQGIANKLIRVAEDWARQKGLTQLGSDTEITNSSSIDFHRKAGFQEVERIVCFIKDLS</sequence>
<dbReference type="HOGENOM" id="CLU_127011_0_0_10"/>
<dbReference type="PROSITE" id="PS51186">
    <property type="entry name" value="GNAT"/>
    <property type="match status" value="1"/>
</dbReference>
<accession>D2QFH5</accession>
<dbReference type="KEGG" id="sli:Slin_2328"/>
<dbReference type="InterPro" id="IPR016181">
    <property type="entry name" value="Acyl_CoA_acyltransferase"/>
</dbReference>
<evidence type="ECO:0000313" key="10">
    <source>
        <dbReference type="EMBL" id="ADB38349.1"/>
    </source>
</evidence>
<gene>
    <name evidence="10" type="ordered locus">Slin_2328</name>
</gene>
<evidence type="ECO:0000256" key="2">
    <source>
        <dbReference type="ARBA" id="ARBA00012888"/>
    </source>
</evidence>
<dbReference type="EMBL" id="CP001769">
    <property type="protein sequence ID" value="ADB38349.1"/>
    <property type="molecule type" value="Genomic_DNA"/>
</dbReference>
<evidence type="ECO:0000256" key="5">
    <source>
        <dbReference type="ARBA" id="ARBA00023251"/>
    </source>
</evidence>
<protein>
    <recommendedName>
        <fullName evidence="3">Aminoglycoside N(6')-acetyltransferase type 1</fullName>
        <ecNumber evidence="2">2.3.1.82</ecNumber>
    </recommendedName>
    <alternativeName>
        <fullName evidence="7">Aminoglycoside resistance protein</fullName>
    </alternativeName>
</protein>
<evidence type="ECO:0000313" key="11">
    <source>
        <dbReference type="Proteomes" id="UP000002028"/>
    </source>
</evidence>
<keyword evidence="5" id="KW-0046">Antibiotic resistance</keyword>
<dbReference type="InterPro" id="IPR024170">
    <property type="entry name" value="Aminoglycoside_N6-AcTrfrase"/>
</dbReference>
<dbReference type="Gene3D" id="3.40.630.30">
    <property type="match status" value="1"/>
</dbReference>
<organism evidence="10 11">
    <name type="scientific">Spirosoma linguale (strain ATCC 33905 / DSM 74 / LMG 10896 / Claus 1)</name>
    <dbReference type="NCBI Taxonomy" id="504472"/>
    <lineage>
        <taxon>Bacteria</taxon>
        <taxon>Pseudomonadati</taxon>
        <taxon>Bacteroidota</taxon>
        <taxon>Cytophagia</taxon>
        <taxon>Cytophagales</taxon>
        <taxon>Cytophagaceae</taxon>
        <taxon>Spirosoma</taxon>
    </lineage>
</organism>
<dbReference type="EC" id="2.3.1.82" evidence="2"/>
<dbReference type="PANTHER" id="PTHR43072">
    <property type="entry name" value="N-ACETYLTRANSFERASE"/>
    <property type="match status" value="1"/>
</dbReference>
<dbReference type="NCBIfam" id="NF043067">
    <property type="entry name" value="AAC_6p_group_E"/>
    <property type="match status" value="1"/>
</dbReference>
<proteinExistence type="predicted"/>
<dbReference type="Proteomes" id="UP000002028">
    <property type="component" value="Chromosome"/>
</dbReference>
<dbReference type="RefSeq" id="WP_012926884.1">
    <property type="nucleotide sequence ID" value="NC_013730.1"/>
</dbReference>
<dbReference type="InterPro" id="IPR000182">
    <property type="entry name" value="GNAT_dom"/>
</dbReference>
<dbReference type="eggNOG" id="COG0456">
    <property type="taxonomic scope" value="Bacteria"/>
</dbReference>
<keyword evidence="4" id="KW-0808">Transferase</keyword>
<evidence type="ECO:0000256" key="4">
    <source>
        <dbReference type="ARBA" id="ARBA00022679"/>
    </source>
</evidence>
<comment type="subunit">
    <text evidence="1">Homodimer.</text>
</comment>
<dbReference type="STRING" id="504472.Slin_2328"/>
<dbReference type="PIRSF" id="PIRSF000452">
    <property type="entry name" value="6-N-acetyltransf"/>
    <property type="match status" value="1"/>
</dbReference>
<name>D2QFH5_SPILD</name>